<dbReference type="InterPro" id="IPR015943">
    <property type="entry name" value="WD40/YVTN_repeat-like_dom_sf"/>
</dbReference>
<dbReference type="EMBL" id="JBBJBU010000005">
    <property type="protein sequence ID" value="KAK7205466.1"/>
    <property type="molecule type" value="Genomic_DNA"/>
</dbReference>
<proteinExistence type="predicted"/>
<dbReference type="SMART" id="SM00320">
    <property type="entry name" value="WD40"/>
    <property type="match status" value="5"/>
</dbReference>
<dbReference type="PROSITE" id="PS50294">
    <property type="entry name" value="WD_REPEATS_REGION"/>
    <property type="match status" value="1"/>
</dbReference>
<dbReference type="PANTHER" id="PTHR10971">
    <property type="entry name" value="MRNA EXPORT FACTOR AND BUB3"/>
    <property type="match status" value="1"/>
</dbReference>
<dbReference type="PROSITE" id="PS50082">
    <property type="entry name" value="WD_REPEATS_2"/>
    <property type="match status" value="4"/>
</dbReference>
<dbReference type="SUPFAM" id="SSF50978">
    <property type="entry name" value="WD40 repeat-like"/>
    <property type="match status" value="1"/>
</dbReference>
<accession>A0ABR1F6K2</accession>
<evidence type="ECO:0000313" key="4">
    <source>
        <dbReference type="EMBL" id="KAK7205466.1"/>
    </source>
</evidence>
<organism evidence="4 5">
    <name type="scientific">Myxozyma melibiosi</name>
    <dbReference type="NCBI Taxonomy" id="54550"/>
    <lineage>
        <taxon>Eukaryota</taxon>
        <taxon>Fungi</taxon>
        <taxon>Dikarya</taxon>
        <taxon>Ascomycota</taxon>
        <taxon>Saccharomycotina</taxon>
        <taxon>Lipomycetes</taxon>
        <taxon>Lipomycetales</taxon>
        <taxon>Lipomycetaceae</taxon>
        <taxon>Myxozyma</taxon>
    </lineage>
</organism>
<reference evidence="4 5" key="1">
    <citation type="submission" date="2024-03" db="EMBL/GenBank/DDBJ databases">
        <title>Genome-scale model development and genomic sequencing of the oleaginous clade Lipomyces.</title>
        <authorList>
            <consortium name="Lawrence Berkeley National Laboratory"/>
            <person name="Czajka J.J."/>
            <person name="Han Y."/>
            <person name="Kim J."/>
            <person name="Mondo S.J."/>
            <person name="Hofstad B.A."/>
            <person name="Robles A."/>
            <person name="Haridas S."/>
            <person name="Riley R."/>
            <person name="LaButti K."/>
            <person name="Pangilinan J."/>
            <person name="Andreopoulos W."/>
            <person name="Lipzen A."/>
            <person name="Yan J."/>
            <person name="Wang M."/>
            <person name="Ng V."/>
            <person name="Grigoriev I.V."/>
            <person name="Spatafora J.W."/>
            <person name="Magnuson J.K."/>
            <person name="Baker S.E."/>
            <person name="Pomraning K.R."/>
        </authorList>
    </citation>
    <scope>NUCLEOTIDE SEQUENCE [LARGE SCALE GENOMIC DNA]</scope>
    <source>
        <strain evidence="4 5">Phaff 52-87</strain>
    </source>
</reference>
<evidence type="ECO:0000313" key="5">
    <source>
        <dbReference type="Proteomes" id="UP001498771"/>
    </source>
</evidence>
<sequence>MSLFGSTTPSTGTSSTQVLGTAADLQADRDLVSPPEDSVSSLAFSPQAEFLAVGSWDKKVRIYELAPNGDSQGKALYEQQGPVLSVHWSSDGTKVASGGTDKAGWLYDLQSGQSTQVAQHDAAIRTVRFVDTGNSGQQILATGSWDKTLKYWDLRSQAPVATVQLPERVYAMDVQQKLLVVGTAERHICIINLDNPGAIFRSLQSPLKFQTRTIACFPGGNGYAIGSVEGRSAMQYVDEREQQKNGFSFKCHRDSPGTGPRSESNVYSVNSINFHPQYGTFSTAGSDGSFHFWDKDSKHRLKGYPSVGATISTTTFNRTGSIFAYAVSYDWSQGYQFNRADYPIAVKLHATKEEEIKPRPFKKR</sequence>
<dbReference type="Gene3D" id="2.130.10.10">
    <property type="entry name" value="YVTN repeat-like/Quinoprotein amine dehydrogenase"/>
    <property type="match status" value="1"/>
</dbReference>
<dbReference type="RefSeq" id="XP_064768499.1">
    <property type="nucleotide sequence ID" value="XM_064914479.1"/>
</dbReference>
<evidence type="ECO:0000256" key="3">
    <source>
        <dbReference type="PROSITE-ProRule" id="PRU00221"/>
    </source>
</evidence>
<dbReference type="GeneID" id="90039991"/>
<feature type="repeat" description="WD" evidence="3">
    <location>
        <begin position="76"/>
        <end position="117"/>
    </location>
</feature>
<feature type="repeat" description="WD" evidence="3">
    <location>
        <begin position="32"/>
        <end position="65"/>
    </location>
</feature>
<evidence type="ECO:0000256" key="2">
    <source>
        <dbReference type="ARBA" id="ARBA00022737"/>
    </source>
</evidence>
<gene>
    <name evidence="4" type="ORF">BZA70DRAFT_295251</name>
</gene>
<dbReference type="InterPro" id="IPR036322">
    <property type="entry name" value="WD40_repeat_dom_sf"/>
</dbReference>
<protein>
    <submittedName>
        <fullName evidence="4">RNA export factor, nucleoporin Rae1</fullName>
    </submittedName>
</protein>
<comment type="caution">
    <text evidence="4">The sequence shown here is derived from an EMBL/GenBank/DDBJ whole genome shotgun (WGS) entry which is preliminary data.</text>
</comment>
<keyword evidence="5" id="KW-1185">Reference proteome</keyword>
<dbReference type="Proteomes" id="UP001498771">
    <property type="component" value="Unassembled WGS sequence"/>
</dbReference>
<evidence type="ECO:0000256" key="1">
    <source>
        <dbReference type="ARBA" id="ARBA00022574"/>
    </source>
</evidence>
<dbReference type="InterPro" id="IPR001680">
    <property type="entry name" value="WD40_rpt"/>
</dbReference>
<feature type="repeat" description="WD" evidence="3">
    <location>
        <begin position="117"/>
        <end position="162"/>
    </location>
</feature>
<name>A0ABR1F6K2_9ASCO</name>
<keyword evidence="1 3" id="KW-0853">WD repeat</keyword>
<feature type="repeat" description="WD" evidence="3">
    <location>
        <begin position="262"/>
        <end position="303"/>
    </location>
</feature>
<keyword evidence="2" id="KW-0677">Repeat</keyword>
<dbReference type="Pfam" id="PF00400">
    <property type="entry name" value="WD40"/>
    <property type="match status" value="4"/>
</dbReference>